<proteinExistence type="predicted"/>
<dbReference type="InterPro" id="IPR027939">
    <property type="entry name" value="NMT1/THI5"/>
</dbReference>
<evidence type="ECO:0000256" key="1">
    <source>
        <dbReference type="SAM" id="SignalP"/>
    </source>
</evidence>
<dbReference type="PANTHER" id="PTHR31528">
    <property type="entry name" value="4-AMINO-5-HYDROXYMETHYL-2-METHYLPYRIMIDINE PHOSPHATE SYNTHASE THI11-RELATED"/>
    <property type="match status" value="1"/>
</dbReference>
<evidence type="ECO:0000259" key="2">
    <source>
        <dbReference type="Pfam" id="PF09084"/>
    </source>
</evidence>
<feature type="chain" id="PRO_5025502699" evidence="1">
    <location>
        <begin position="31"/>
        <end position="339"/>
    </location>
</feature>
<dbReference type="KEGG" id="mpar:F7D14_01540"/>
<organism evidence="3 4">
    <name type="scientific">Methylocystis parvus</name>
    <dbReference type="NCBI Taxonomy" id="134"/>
    <lineage>
        <taxon>Bacteria</taxon>
        <taxon>Pseudomonadati</taxon>
        <taxon>Pseudomonadota</taxon>
        <taxon>Alphaproteobacteria</taxon>
        <taxon>Hyphomicrobiales</taxon>
        <taxon>Methylocystaceae</taxon>
        <taxon>Methylocystis</taxon>
    </lineage>
</organism>
<accession>A0A6B8M1V9</accession>
<dbReference type="SUPFAM" id="SSF53850">
    <property type="entry name" value="Periplasmic binding protein-like II"/>
    <property type="match status" value="1"/>
</dbReference>
<feature type="domain" description="SsuA/THI5-like" evidence="2">
    <location>
        <begin position="44"/>
        <end position="245"/>
    </location>
</feature>
<dbReference type="Pfam" id="PF09084">
    <property type="entry name" value="NMT1"/>
    <property type="match status" value="1"/>
</dbReference>
<dbReference type="GO" id="GO:0009228">
    <property type="term" value="P:thiamine biosynthetic process"/>
    <property type="evidence" value="ECO:0007669"/>
    <property type="project" value="InterPro"/>
</dbReference>
<evidence type="ECO:0000313" key="3">
    <source>
        <dbReference type="EMBL" id="QGM96295.1"/>
    </source>
</evidence>
<dbReference type="PANTHER" id="PTHR31528:SF3">
    <property type="entry name" value="THIAMINE BIOSYNTHESIS PROTEIN HI_0357-RELATED"/>
    <property type="match status" value="1"/>
</dbReference>
<dbReference type="AlphaFoldDB" id="A0A6B8M1V9"/>
<dbReference type="Proteomes" id="UP000422569">
    <property type="component" value="Chromosome"/>
</dbReference>
<dbReference type="EMBL" id="CP044331">
    <property type="protein sequence ID" value="QGM96295.1"/>
    <property type="molecule type" value="Genomic_DNA"/>
</dbReference>
<reference evidence="3 4" key="1">
    <citation type="submission" date="2019-09" db="EMBL/GenBank/DDBJ databases">
        <title>Isolation and complete genome sequencing of Methylocystis species.</title>
        <authorList>
            <person name="Rumah B.L."/>
            <person name="Stead C.E."/>
            <person name="Stevens B.C."/>
            <person name="Minton N.P."/>
            <person name="Grosse-Honebrink A."/>
            <person name="Zhang Y."/>
        </authorList>
    </citation>
    <scope>NUCLEOTIDE SEQUENCE [LARGE SCALE GENOMIC DNA]</scope>
    <source>
        <strain evidence="3 4">BRCS2</strain>
    </source>
</reference>
<evidence type="ECO:0000313" key="4">
    <source>
        <dbReference type="Proteomes" id="UP000422569"/>
    </source>
</evidence>
<feature type="signal peptide" evidence="1">
    <location>
        <begin position="1"/>
        <end position="30"/>
    </location>
</feature>
<protein>
    <submittedName>
        <fullName evidence="3">ABC transporter substrate-binding protein</fullName>
    </submittedName>
</protein>
<keyword evidence="1" id="KW-0732">Signal</keyword>
<name>A0A6B8M1V9_9HYPH</name>
<keyword evidence="4" id="KW-1185">Reference proteome</keyword>
<gene>
    <name evidence="3" type="ORF">F7D14_01540</name>
</gene>
<sequence>MLRASERSAHSMFRCSLVTFFAVVALPAFALEKATFATNWRAQAEHGGFYQALVDGTYARYGLDVTIQQGGPQINARLLLAAGRVDFAMGANTIQMFESVQQNVPVVTVASMFQIEPAVFMSHPGEGLDRFEDLPSATVFIASDFRASVWQWLKQSYGFKDEKAKPYGFNSAPFIADKKSVQEGILTSEPYAIEQKAGFRPNVFLLADYGYDSYSTTIETRAETIDKKLDLVQRFVDASIIGWYAYLYGDNAAANAAIKRDNPEMTDAQLAFSLAKMKERGIVDSGDALALGIGAMTDARMTSFFDKISKAGVVPAELDYRKGYTLRFIGKKVGMELRR</sequence>
<dbReference type="InterPro" id="IPR015168">
    <property type="entry name" value="SsuA/THI5"/>
</dbReference>
<dbReference type="Gene3D" id="3.40.190.10">
    <property type="entry name" value="Periplasmic binding protein-like II"/>
    <property type="match status" value="2"/>
</dbReference>